<keyword evidence="5 7" id="KW-1133">Transmembrane helix</keyword>
<evidence type="ECO:0000313" key="11">
    <source>
        <dbReference type="EMBL" id="QID19910.1"/>
    </source>
</evidence>
<dbReference type="InterPro" id="IPR011066">
    <property type="entry name" value="MscS_channel_C_sf"/>
</dbReference>
<evidence type="ECO:0000256" key="6">
    <source>
        <dbReference type="ARBA" id="ARBA00023136"/>
    </source>
</evidence>
<dbReference type="InterPro" id="IPR049142">
    <property type="entry name" value="MS_channel_1st"/>
</dbReference>
<proteinExistence type="inferred from homology"/>
<name>A0A6C1BBY3_9RHOO</name>
<evidence type="ECO:0000256" key="2">
    <source>
        <dbReference type="ARBA" id="ARBA00008017"/>
    </source>
</evidence>
<keyword evidence="3" id="KW-1003">Cell membrane</keyword>
<dbReference type="InterPro" id="IPR049278">
    <property type="entry name" value="MS_channel_C"/>
</dbReference>
<reference evidence="11 12" key="1">
    <citation type="submission" date="2020-02" db="EMBL/GenBank/DDBJ databases">
        <title>Nitrogenibacter mangrovi gen. nov., sp. nov. isolated from mangrove sediment, a denitrifying betaproteobacterium.</title>
        <authorList>
            <person name="Liao H."/>
            <person name="Tian Y."/>
        </authorList>
    </citation>
    <scope>NUCLEOTIDE SEQUENCE [LARGE SCALE GENOMIC DNA]</scope>
    <source>
        <strain evidence="11 12">M9-3-2</strain>
    </source>
</reference>
<evidence type="ECO:0000259" key="10">
    <source>
        <dbReference type="Pfam" id="PF21088"/>
    </source>
</evidence>
<dbReference type="InterPro" id="IPR023408">
    <property type="entry name" value="MscS_beta-dom_sf"/>
</dbReference>
<dbReference type="GO" id="GO:0005886">
    <property type="term" value="C:plasma membrane"/>
    <property type="evidence" value="ECO:0007669"/>
    <property type="project" value="UniProtKB-SubCell"/>
</dbReference>
<dbReference type="InterPro" id="IPR011014">
    <property type="entry name" value="MscS_channel_TM-2"/>
</dbReference>
<feature type="domain" description="Mechanosensitive ion channel MscS" evidence="8">
    <location>
        <begin position="163"/>
        <end position="230"/>
    </location>
</feature>
<dbReference type="SUPFAM" id="SSF82861">
    <property type="entry name" value="Mechanosensitive channel protein MscS (YggB), transmembrane region"/>
    <property type="match status" value="1"/>
</dbReference>
<evidence type="ECO:0000256" key="5">
    <source>
        <dbReference type="ARBA" id="ARBA00022989"/>
    </source>
</evidence>
<feature type="domain" description="Mechanosensitive ion channel transmembrane helices 2/3" evidence="10">
    <location>
        <begin position="122"/>
        <end position="162"/>
    </location>
</feature>
<keyword evidence="12" id="KW-1185">Reference proteome</keyword>
<dbReference type="Pfam" id="PF21082">
    <property type="entry name" value="MS_channel_3rd"/>
    <property type="match status" value="1"/>
</dbReference>
<evidence type="ECO:0000259" key="9">
    <source>
        <dbReference type="Pfam" id="PF21082"/>
    </source>
</evidence>
<feature type="domain" description="Mechanosensitive ion channel MscS C-terminal" evidence="9">
    <location>
        <begin position="236"/>
        <end position="320"/>
    </location>
</feature>
<dbReference type="KEGG" id="azq:G3580_17030"/>
<dbReference type="InterPro" id="IPR010920">
    <property type="entry name" value="LSM_dom_sf"/>
</dbReference>
<dbReference type="GO" id="GO:0008381">
    <property type="term" value="F:mechanosensitive monoatomic ion channel activity"/>
    <property type="evidence" value="ECO:0007669"/>
    <property type="project" value="UniProtKB-ARBA"/>
</dbReference>
<gene>
    <name evidence="11" type="ORF">G3580_17030</name>
</gene>
<accession>A0A6C1BBY3</accession>
<evidence type="ECO:0000256" key="1">
    <source>
        <dbReference type="ARBA" id="ARBA00004651"/>
    </source>
</evidence>
<dbReference type="Gene3D" id="3.30.70.100">
    <property type="match status" value="1"/>
</dbReference>
<keyword evidence="6 7" id="KW-0472">Membrane</keyword>
<protein>
    <submittedName>
        <fullName evidence="11">Mechanosensitive ion channel family protein</fullName>
    </submittedName>
</protein>
<comment type="subcellular location">
    <subcellularLocation>
        <location evidence="1">Cell membrane</location>
        <topology evidence="1">Multi-pass membrane protein</topology>
    </subcellularLocation>
</comment>
<dbReference type="AlphaFoldDB" id="A0A6C1BBY3"/>
<feature type="transmembrane region" description="Helical" evidence="7">
    <location>
        <begin position="77"/>
        <end position="97"/>
    </location>
</feature>
<sequence>MAAAIVALSFFVLVSLRGLVRSRLRRLAERTALGWDDLLVDVLGQTQTWVLALVSLMLGLQSLALSEPVTTRLGQAVMALIFLQLGLWTSHGVGLVLRRRIEAREASDDGASATALAVAGFIIRLTLWSIVLILVLDQFGFNVTTLVASLGVGGVAVALAVQNILGDLFASLSIALDKPFVIGDFIVVGEVVGTVEHVGLKTTRIRALSGEQIVVANGDLLGSRIHNYKRLQERRVVFHFGVLYDTPADTLANIPALVREIVEQTEDTRFDRAHFQSFGASSLDFEVVYYVLTADYLRYMDVQQEINLALVRRFADRDIGFAFPTQTVHLASVPERLAGTTPSA</sequence>
<evidence type="ECO:0000256" key="7">
    <source>
        <dbReference type="SAM" id="Phobius"/>
    </source>
</evidence>
<evidence type="ECO:0000256" key="3">
    <source>
        <dbReference type="ARBA" id="ARBA00022475"/>
    </source>
</evidence>
<comment type="similarity">
    <text evidence="2">Belongs to the MscS (TC 1.A.23) family.</text>
</comment>
<dbReference type="Gene3D" id="2.30.30.60">
    <property type="match status" value="1"/>
</dbReference>
<dbReference type="SUPFAM" id="SSF50182">
    <property type="entry name" value="Sm-like ribonucleoproteins"/>
    <property type="match status" value="1"/>
</dbReference>
<dbReference type="Pfam" id="PF00924">
    <property type="entry name" value="MS_channel_2nd"/>
    <property type="match status" value="1"/>
</dbReference>
<dbReference type="PANTHER" id="PTHR30566:SF25">
    <property type="entry name" value="INNER MEMBRANE PROTEIN"/>
    <property type="match status" value="1"/>
</dbReference>
<keyword evidence="4 7" id="KW-0812">Transmembrane</keyword>
<organism evidence="11 12">
    <name type="scientific">Nitrogeniibacter mangrovi</name>
    <dbReference type="NCBI Taxonomy" id="2016596"/>
    <lineage>
        <taxon>Bacteria</taxon>
        <taxon>Pseudomonadati</taxon>
        <taxon>Pseudomonadota</taxon>
        <taxon>Betaproteobacteria</taxon>
        <taxon>Rhodocyclales</taxon>
        <taxon>Zoogloeaceae</taxon>
        <taxon>Nitrogeniibacter</taxon>
    </lineage>
</organism>
<dbReference type="PANTHER" id="PTHR30566">
    <property type="entry name" value="YNAI-RELATED MECHANOSENSITIVE ION CHANNEL"/>
    <property type="match status" value="1"/>
</dbReference>
<evidence type="ECO:0000256" key="4">
    <source>
        <dbReference type="ARBA" id="ARBA00022692"/>
    </source>
</evidence>
<feature type="transmembrane region" description="Helical" evidence="7">
    <location>
        <begin position="117"/>
        <end position="136"/>
    </location>
</feature>
<dbReference type="SUPFAM" id="SSF82689">
    <property type="entry name" value="Mechanosensitive channel protein MscS (YggB), C-terminal domain"/>
    <property type="match status" value="1"/>
</dbReference>
<dbReference type="Gene3D" id="1.10.287.1260">
    <property type="match status" value="1"/>
</dbReference>
<evidence type="ECO:0000259" key="8">
    <source>
        <dbReference type="Pfam" id="PF00924"/>
    </source>
</evidence>
<dbReference type="InterPro" id="IPR006685">
    <property type="entry name" value="MscS_channel_2nd"/>
</dbReference>
<dbReference type="Proteomes" id="UP000501991">
    <property type="component" value="Chromosome"/>
</dbReference>
<feature type="transmembrane region" description="Helical" evidence="7">
    <location>
        <begin position="143"/>
        <end position="165"/>
    </location>
</feature>
<evidence type="ECO:0000313" key="12">
    <source>
        <dbReference type="Proteomes" id="UP000501991"/>
    </source>
</evidence>
<dbReference type="Pfam" id="PF21088">
    <property type="entry name" value="MS_channel_1st"/>
    <property type="match status" value="1"/>
</dbReference>
<dbReference type="EMBL" id="CP048836">
    <property type="protein sequence ID" value="QID19910.1"/>
    <property type="molecule type" value="Genomic_DNA"/>
</dbReference>